<proteinExistence type="predicted"/>
<organism evidence="2 3">
    <name type="scientific">Rhipicephalus microplus</name>
    <name type="common">Cattle tick</name>
    <name type="synonym">Boophilus microplus</name>
    <dbReference type="NCBI Taxonomy" id="6941"/>
    <lineage>
        <taxon>Eukaryota</taxon>
        <taxon>Metazoa</taxon>
        <taxon>Ecdysozoa</taxon>
        <taxon>Arthropoda</taxon>
        <taxon>Chelicerata</taxon>
        <taxon>Arachnida</taxon>
        <taxon>Acari</taxon>
        <taxon>Parasitiformes</taxon>
        <taxon>Ixodida</taxon>
        <taxon>Ixodoidea</taxon>
        <taxon>Ixodidae</taxon>
        <taxon>Rhipicephalinae</taxon>
        <taxon>Rhipicephalus</taxon>
        <taxon>Boophilus</taxon>
    </lineage>
</organism>
<accession>A0A9J6E9B3</accession>
<reference evidence="2" key="2">
    <citation type="submission" date="2021-09" db="EMBL/GenBank/DDBJ databases">
        <authorList>
            <person name="Jia N."/>
            <person name="Wang J."/>
            <person name="Shi W."/>
            <person name="Du L."/>
            <person name="Sun Y."/>
            <person name="Zhan W."/>
            <person name="Jiang J."/>
            <person name="Wang Q."/>
            <person name="Zhang B."/>
            <person name="Ji P."/>
            <person name="Sakyi L.B."/>
            <person name="Cui X."/>
            <person name="Yuan T."/>
            <person name="Jiang B."/>
            <person name="Yang W."/>
            <person name="Lam T.T.-Y."/>
            <person name="Chang Q."/>
            <person name="Ding S."/>
            <person name="Wang X."/>
            <person name="Zhu J."/>
            <person name="Ruan X."/>
            <person name="Zhao L."/>
            <person name="Wei J."/>
            <person name="Que T."/>
            <person name="Du C."/>
            <person name="Cheng J."/>
            <person name="Dai P."/>
            <person name="Han X."/>
            <person name="Huang E."/>
            <person name="Gao Y."/>
            <person name="Liu J."/>
            <person name="Shao H."/>
            <person name="Ye R."/>
            <person name="Li L."/>
            <person name="Wei W."/>
            <person name="Wang X."/>
            <person name="Wang C."/>
            <person name="Huo Q."/>
            <person name="Li W."/>
            <person name="Guo W."/>
            <person name="Chen H."/>
            <person name="Chen S."/>
            <person name="Zhou L."/>
            <person name="Zhou L."/>
            <person name="Ni X."/>
            <person name="Tian J."/>
            <person name="Zhou Y."/>
            <person name="Sheng Y."/>
            <person name="Liu T."/>
            <person name="Pan Y."/>
            <person name="Xia L."/>
            <person name="Li J."/>
            <person name="Zhao F."/>
            <person name="Cao W."/>
        </authorList>
    </citation>
    <scope>NUCLEOTIDE SEQUENCE</scope>
    <source>
        <strain evidence="2">Rmic-2018</strain>
        <tissue evidence="2">Larvae</tissue>
    </source>
</reference>
<comment type="caution">
    <text evidence="2">The sequence shown here is derived from an EMBL/GenBank/DDBJ whole genome shotgun (WGS) entry which is preliminary data.</text>
</comment>
<evidence type="ECO:0000313" key="2">
    <source>
        <dbReference type="EMBL" id="KAH8030922.1"/>
    </source>
</evidence>
<sequence>MIMRMRNSNAVVEILALFDHGKTDLRAMVFSTDSRNALAMQPLPTLGSHRLKEVHLYTMNTSLKEAEDATHLPPNEKRFAKPRCPDALLRAIQVPYAGEWSNFVGDQQDVSIRSASLKEAGDATHVPLKDKRFAKPRCPDALLRAIQLTYAGDLPSFRIGNGPLWNPIPAAAAAFSTEAKMRSASVPRYKFPLKNPRWSKFPEPSATASLMLIWSWVVPPIEETSPSSRNASQNRERTPVHRARRRTRGLAPEFVPPYTTTTSTGVEGANVTTSAAAAAAATAASPAYYTLQELQMSSLFRGGFFEDVEDWLVDFEHVADFDEWDEVAKL</sequence>
<gene>
    <name evidence="2" type="ORF">HPB51_012390</name>
</gene>
<feature type="region of interest" description="Disordered" evidence="1">
    <location>
        <begin position="223"/>
        <end position="245"/>
    </location>
</feature>
<evidence type="ECO:0000313" key="3">
    <source>
        <dbReference type="Proteomes" id="UP000821866"/>
    </source>
</evidence>
<keyword evidence="3" id="KW-1185">Reference proteome</keyword>
<dbReference type="AlphaFoldDB" id="A0A9J6E9B3"/>
<dbReference type="Proteomes" id="UP000821866">
    <property type="component" value="Chromosome 3"/>
</dbReference>
<protein>
    <submittedName>
        <fullName evidence="2">Uncharacterized protein</fullName>
    </submittedName>
</protein>
<evidence type="ECO:0000256" key="1">
    <source>
        <dbReference type="SAM" id="MobiDB-lite"/>
    </source>
</evidence>
<feature type="compositionally biased region" description="Polar residues" evidence="1">
    <location>
        <begin position="224"/>
        <end position="233"/>
    </location>
</feature>
<dbReference type="EMBL" id="JABSTU010000005">
    <property type="protein sequence ID" value="KAH8030922.1"/>
    <property type="molecule type" value="Genomic_DNA"/>
</dbReference>
<reference evidence="2" key="1">
    <citation type="journal article" date="2020" name="Cell">
        <title>Large-Scale Comparative Analyses of Tick Genomes Elucidate Their Genetic Diversity and Vector Capacities.</title>
        <authorList>
            <consortium name="Tick Genome and Microbiome Consortium (TIGMIC)"/>
            <person name="Jia N."/>
            <person name="Wang J."/>
            <person name="Shi W."/>
            <person name="Du L."/>
            <person name="Sun Y."/>
            <person name="Zhan W."/>
            <person name="Jiang J.F."/>
            <person name="Wang Q."/>
            <person name="Zhang B."/>
            <person name="Ji P."/>
            <person name="Bell-Sakyi L."/>
            <person name="Cui X.M."/>
            <person name="Yuan T.T."/>
            <person name="Jiang B.G."/>
            <person name="Yang W.F."/>
            <person name="Lam T.T."/>
            <person name="Chang Q.C."/>
            <person name="Ding S.J."/>
            <person name="Wang X.J."/>
            <person name="Zhu J.G."/>
            <person name="Ruan X.D."/>
            <person name="Zhao L."/>
            <person name="Wei J.T."/>
            <person name="Ye R.Z."/>
            <person name="Que T.C."/>
            <person name="Du C.H."/>
            <person name="Zhou Y.H."/>
            <person name="Cheng J.X."/>
            <person name="Dai P.F."/>
            <person name="Guo W.B."/>
            <person name="Han X.H."/>
            <person name="Huang E.J."/>
            <person name="Li L.F."/>
            <person name="Wei W."/>
            <person name="Gao Y.C."/>
            <person name="Liu J.Z."/>
            <person name="Shao H.Z."/>
            <person name="Wang X."/>
            <person name="Wang C.C."/>
            <person name="Yang T.C."/>
            <person name="Huo Q.B."/>
            <person name="Li W."/>
            <person name="Chen H.Y."/>
            <person name="Chen S.E."/>
            <person name="Zhou L.G."/>
            <person name="Ni X.B."/>
            <person name="Tian J.H."/>
            <person name="Sheng Y."/>
            <person name="Liu T."/>
            <person name="Pan Y.S."/>
            <person name="Xia L.Y."/>
            <person name="Li J."/>
            <person name="Zhao F."/>
            <person name="Cao W.C."/>
        </authorList>
    </citation>
    <scope>NUCLEOTIDE SEQUENCE</scope>
    <source>
        <strain evidence="2">Rmic-2018</strain>
    </source>
</reference>
<name>A0A9J6E9B3_RHIMP</name>